<dbReference type="CDD" id="cd02238">
    <property type="entry name" value="cupin_KdgF"/>
    <property type="match status" value="1"/>
</dbReference>
<gene>
    <name evidence="3" type="ORF">SAMN04487948_11725</name>
</gene>
<keyword evidence="4" id="KW-1185">Reference proteome</keyword>
<dbReference type="Proteomes" id="UP000199126">
    <property type="component" value="Unassembled WGS sequence"/>
</dbReference>
<dbReference type="InterPro" id="IPR052535">
    <property type="entry name" value="Bacilysin_H2HPP_isomerase"/>
</dbReference>
<protein>
    <submittedName>
        <fullName evidence="3">Cupin domain protein</fullName>
    </submittedName>
</protein>
<feature type="region of interest" description="Disordered" evidence="1">
    <location>
        <begin position="103"/>
        <end position="123"/>
    </location>
</feature>
<reference evidence="4" key="1">
    <citation type="submission" date="2016-10" db="EMBL/GenBank/DDBJ databases">
        <authorList>
            <person name="Varghese N."/>
            <person name="Submissions S."/>
        </authorList>
    </citation>
    <scope>NUCLEOTIDE SEQUENCE [LARGE SCALE GENOMIC DNA]</scope>
    <source>
        <strain evidence="4">CGMCC 1.10121</strain>
    </source>
</reference>
<evidence type="ECO:0000256" key="1">
    <source>
        <dbReference type="SAM" id="MobiDB-lite"/>
    </source>
</evidence>
<dbReference type="OrthoDB" id="114121at2157"/>
<dbReference type="PANTHER" id="PTHR40112">
    <property type="entry name" value="H2HPP ISOMERASE"/>
    <property type="match status" value="1"/>
</dbReference>
<dbReference type="RefSeq" id="WP_089827176.1">
    <property type="nucleotide sequence ID" value="NZ_FODV01000017.1"/>
</dbReference>
<dbReference type="InterPro" id="IPR013096">
    <property type="entry name" value="Cupin_2"/>
</dbReference>
<feature type="domain" description="Cupin type-2" evidence="2">
    <location>
        <begin position="33"/>
        <end position="96"/>
    </location>
</feature>
<sequence>MYHVSKEQLDLTEVDSGVYLADLAVTERASMKYWRVEPGATLPTHSHEHDQIGFVIDGTMVALTDGTELRLEPGDSYAFPGGEIHGAENRGGEPCVGVGIFVPPRGEPEWGTASEASAIESTD</sequence>
<proteinExistence type="predicted"/>
<evidence type="ECO:0000313" key="3">
    <source>
        <dbReference type="EMBL" id="SEP15370.1"/>
    </source>
</evidence>
<organism evidence="3 4">
    <name type="scientific">Halogranum amylolyticum</name>
    <dbReference type="NCBI Taxonomy" id="660520"/>
    <lineage>
        <taxon>Archaea</taxon>
        <taxon>Methanobacteriati</taxon>
        <taxon>Methanobacteriota</taxon>
        <taxon>Stenosarchaea group</taxon>
        <taxon>Halobacteria</taxon>
        <taxon>Halobacteriales</taxon>
        <taxon>Haloferacaceae</taxon>
    </lineage>
</organism>
<evidence type="ECO:0000313" key="4">
    <source>
        <dbReference type="Proteomes" id="UP000199126"/>
    </source>
</evidence>
<accession>A0A1H8VJ99</accession>
<dbReference type="SUPFAM" id="SSF51182">
    <property type="entry name" value="RmlC-like cupins"/>
    <property type="match status" value="1"/>
</dbReference>
<dbReference type="EMBL" id="FODV01000017">
    <property type="protein sequence ID" value="SEP15370.1"/>
    <property type="molecule type" value="Genomic_DNA"/>
</dbReference>
<dbReference type="Pfam" id="PF07883">
    <property type="entry name" value="Cupin_2"/>
    <property type="match status" value="1"/>
</dbReference>
<dbReference type="PANTHER" id="PTHR40112:SF1">
    <property type="entry name" value="H2HPP ISOMERASE"/>
    <property type="match status" value="1"/>
</dbReference>
<dbReference type="InterPro" id="IPR011051">
    <property type="entry name" value="RmlC_Cupin_sf"/>
</dbReference>
<dbReference type="AlphaFoldDB" id="A0A1H8VJ99"/>
<dbReference type="InterPro" id="IPR014710">
    <property type="entry name" value="RmlC-like_jellyroll"/>
</dbReference>
<dbReference type="Gene3D" id="2.60.120.10">
    <property type="entry name" value="Jelly Rolls"/>
    <property type="match status" value="1"/>
</dbReference>
<name>A0A1H8VJ99_9EURY</name>
<evidence type="ECO:0000259" key="2">
    <source>
        <dbReference type="Pfam" id="PF07883"/>
    </source>
</evidence>